<protein>
    <submittedName>
        <fullName evidence="1">Acyl carrier protein</fullName>
    </submittedName>
</protein>
<dbReference type="Gene3D" id="1.10.1200.10">
    <property type="entry name" value="ACP-like"/>
    <property type="match status" value="1"/>
</dbReference>
<evidence type="ECO:0000313" key="2">
    <source>
        <dbReference type="Proteomes" id="UP000646484"/>
    </source>
</evidence>
<evidence type="ECO:0000313" key="1">
    <source>
        <dbReference type="EMBL" id="MBC5620736.1"/>
    </source>
</evidence>
<name>A0ABR7CYJ7_9BACT</name>
<dbReference type="InterPro" id="IPR036736">
    <property type="entry name" value="ACP-like_sf"/>
</dbReference>
<dbReference type="Proteomes" id="UP000646484">
    <property type="component" value="Unassembled WGS sequence"/>
</dbReference>
<sequence length="79" mass="9237">MTNLEKYNRVFMEVFSVSEKAFDQEFSNQTIKGWDSIKQLSLITSLEDEFDIMFDTEDIVAFSSYSVGKTILKKYDVMI</sequence>
<keyword evidence="2" id="KW-1185">Reference proteome</keyword>
<accession>A0ABR7CYJ7</accession>
<dbReference type="RefSeq" id="WP_186975405.1">
    <property type="nucleotide sequence ID" value="NZ_JACOOH010000002.1"/>
</dbReference>
<gene>
    <name evidence="1" type="ORF">H8S64_06455</name>
</gene>
<comment type="caution">
    <text evidence="1">The sequence shown here is derived from an EMBL/GenBank/DDBJ whole genome shotgun (WGS) entry which is preliminary data.</text>
</comment>
<reference evidence="1 2" key="1">
    <citation type="submission" date="2020-08" db="EMBL/GenBank/DDBJ databases">
        <title>Genome public.</title>
        <authorList>
            <person name="Liu C."/>
            <person name="Sun Q."/>
        </authorList>
    </citation>
    <scope>NUCLEOTIDE SEQUENCE [LARGE SCALE GENOMIC DNA]</scope>
    <source>
        <strain evidence="1 2">NSJ-56</strain>
    </source>
</reference>
<proteinExistence type="predicted"/>
<dbReference type="SUPFAM" id="SSF47336">
    <property type="entry name" value="ACP-like"/>
    <property type="match status" value="1"/>
</dbReference>
<organism evidence="1 2">
    <name type="scientific">Butyricimonas hominis</name>
    <dbReference type="NCBI Taxonomy" id="2763032"/>
    <lineage>
        <taxon>Bacteria</taxon>
        <taxon>Pseudomonadati</taxon>
        <taxon>Bacteroidota</taxon>
        <taxon>Bacteroidia</taxon>
        <taxon>Bacteroidales</taxon>
        <taxon>Odoribacteraceae</taxon>
        <taxon>Butyricimonas</taxon>
    </lineage>
</organism>
<dbReference type="EMBL" id="JACOOH010000002">
    <property type="protein sequence ID" value="MBC5620736.1"/>
    <property type="molecule type" value="Genomic_DNA"/>
</dbReference>